<dbReference type="KEGG" id="bts:Btus_3158"/>
<keyword evidence="3" id="KW-1003">Cell membrane</keyword>
<dbReference type="InterPro" id="IPR027417">
    <property type="entry name" value="P-loop_NTPase"/>
</dbReference>
<evidence type="ECO:0000256" key="2">
    <source>
        <dbReference type="ARBA" id="ARBA00006683"/>
    </source>
</evidence>
<evidence type="ECO:0000256" key="6">
    <source>
        <dbReference type="ARBA" id="ARBA00023136"/>
    </source>
</evidence>
<dbReference type="Gene3D" id="3.40.50.300">
    <property type="entry name" value="P-loop containing nucleotide triphosphate hydrolases"/>
    <property type="match status" value="2"/>
</dbReference>
<dbReference type="STRING" id="562970.Btus_3158"/>
<dbReference type="Proteomes" id="UP000002368">
    <property type="component" value="Chromosome"/>
</dbReference>
<evidence type="ECO:0000256" key="7">
    <source>
        <dbReference type="SAM" id="Phobius"/>
    </source>
</evidence>
<dbReference type="HOGENOM" id="CLU_567156_0_0_9"/>
<dbReference type="GO" id="GO:0005886">
    <property type="term" value="C:plasma membrane"/>
    <property type="evidence" value="ECO:0007669"/>
    <property type="project" value="UniProtKB-SubCell"/>
</dbReference>
<evidence type="ECO:0000256" key="5">
    <source>
        <dbReference type="ARBA" id="ARBA00022989"/>
    </source>
</evidence>
<proteinExistence type="inferred from homology"/>
<name>D5WWK7_KYRT2</name>
<dbReference type="InterPro" id="IPR003856">
    <property type="entry name" value="LPS_length_determ_N"/>
</dbReference>
<dbReference type="eggNOG" id="COG3944">
    <property type="taxonomic scope" value="Bacteria"/>
</dbReference>
<keyword evidence="6 7" id="KW-0472">Membrane</keyword>
<feature type="transmembrane region" description="Helical" evidence="7">
    <location>
        <begin position="23"/>
        <end position="42"/>
    </location>
</feature>
<gene>
    <name evidence="9" type="ordered locus">Btus_3158</name>
</gene>
<dbReference type="EMBL" id="CP002017">
    <property type="protein sequence ID" value="ADG07772.1"/>
    <property type="molecule type" value="Genomic_DNA"/>
</dbReference>
<keyword evidence="5 7" id="KW-1133">Transmembrane helix</keyword>
<comment type="similarity">
    <text evidence="2">Belongs to the CpsC/CapA family.</text>
</comment>
<evidence type="ECO:0000256" key="4">
    <source>
        <dbReference type="ARBA" id="ARBA00022692"/>
    </source>
</evidence>
<dbReference type="RefSeq" id="WP_013077051.1">
    <property type="nucleotide sequence ID" value="NC_014098.1"/>
</dbReference>
<comment type="subcellular location">
    <subcellularLocation>
        <location evidence="1">Cell membrane</location>
        <topology evidence="1">Multi-pass membrane protein</topology>
    </subcellularLocation>
</comment>
<dbReference type="PANTHER" id="PTHR32309:SF13">
    <property type="entry name" value="FERRIC ENTEROBACTIN TRANSPORT PROTEIN FEPE"/>
    <property type="match status" value="1"/>
</dbReference>
<dbReference type="OrthoDB" id="9794577at2"/>
<reference evidence="9 10" key="1">
    <citation type="journal article" date="2011" name="Stand. Genomic Sci.">
        <title>Complete genome sequence of the thermophilic, hydrogen-oxidizing Bacillus tusciae type strain (T2) and reclassification in the new genus, Kyrpidia gen. nov. as Kyrpidia tusciae comb. nov. and emendation of the family Alicyclobacillaceae da Costa and Rainey, 2010.</title>
        <authorList>
            <person name="Klenk H.P."/>
            <person name="Lapidus A."/>
            <person name="Chertkov O."/>
            <person name="Copeland A."/>
            <person name="Del Rio T.G."/>
            <person name="Nolan M."/>
            <person name="Lucas S."/>
            <person name="Chen F."/>
            <person name="Tice H."/>
            <person name="Cheng J.F."/>
            <person name="Han C."/>
            <person name="Bruce D."/>
            <person name="Goodwin L."/>
            <person name="Pitluck S."/>
            <person name="Pati A."/>
            <person name="Ivanova N."/>
            <person name="Mavromatis K."/>
            <person name="Daum C."/>
            <person name="Chen A."/>
            <person name="Palaniappan K."/>
            <person name="Chang Y.J."/>
            <person name="Land M."/>
            <person name="Hauser L."/>
            <person name="Jeffries C.D."/>
            <person name="Detter J.C."/>
            <person name="Rohde M."/>
            <person name="Abt B."/>
            <person name="Pukall R."/>
            <person name="Goker M."/>
            <person name="Bristow J."/>
            <person name="Markowitz V."/>
            <person name="Hugenholtz P."/>
            <person name="Eisen J.A."/>
        </authorList>
    </citation>
    <scope>NUCLEOTIDE SEQUENCE [LARGE SCALE GENOMIC DNA]</scope>
    <source>
        <strain evidence="9 10">DSM 2912</strain>
    </source>
</reference>
<feature type="domain" description="Polysaccharide chain length determinant N-terminal" evidence="8">
    <location>
        <begin position="10"/>
        <end position="65"/>
    </location>
</feature>
<accession>D5WWK7</accession>
<keyword evidence="4 7" id="KW-0812">Transmembrane</keyword>
<dbReference type="AlphaFoldDB" id="D5WWK7"/>
<sequence>MNERQMEDVVDLRDLLRALGRQIPLIALITAVVAVLGAWVSFRGQPAPAPTYTATAAIYVQVTPGAAGGSGPGGPGVAAGSAADAAQAVDAVLGSDLALMQSQAFQQAVARVYAGGTAGSGSAGSASAGAAPGGAVGAGALPDGASLSVARSGHLFSITAKDRSAEGATVLAQAAIDVLGEMMKRIPQSQSLSVVSAPAAVAAAAPSPASHSLAKVAVAVVLGLILGAGAALVREYTTPMVRTVREVERHLGVRVLSAVRRSAPAAEGFGASGDGTGAGADAGAIYRALRVNVAFAAGDRMPRVLAVAGCVPGADSRVTAASLARVEAEAGRRTLLIDWTGSGGMPANWRSKVQPTGVEGLERLCVGAGEEKGGPGVDEQIAALVDEARRVYDQVVIGGPALLGTVEGRIFCHVADGVLVVLSGGRVRKEAVEEAARLLDLARARVLGAVLWEADGPARGRLFARTRAVAMPGWLERPDVR</sequence>
<keyword evidence="10" id="KW-1185">Reference proteome</keyword>
<evidence type="ECO:0000313" key="9">
    <source>
        <dbReference type="EMBL" id="ADG07772.1"/>
    </source>
</evidence>
<dbReference type="eggNOG" id="COG0489">
    <property type="taxonomic scope" value="Bacteria"/>
</dbReference>
<dbReference type="InterPro" id="IPR050445">
    <property type="entry name" value="Bact_polysacc_biosynth/exp"/>
</dbReference>
<dbReference type="PANTHER" id="PTHR32309">
    <property type="entry name" value="TYROSINE-PROTEIN KINASE"/>
    <property type="match status" value="1"/>
</dbReference>
<organism evidence="9 10">
    <name type="scientific">Kyrpidia tusciae (strain DSM 2912 / NBRC 15312 / T2)</name>
    <name type="common">Bacillus tusciae</name>
    <dbReference type="NCBI Taxonomy" id="562970"/>
    <lineage>
        <taxon>Bacteria</taxon>
        <taxon>Bacillati</taxon>
        <taxon>Bacillota</taxon>
        <taxon>Bacilli</taxon>
        <taxon>Bacillales</taxon>
        <taxon>Alicyclobacillaceae</taxon>
        <taxon>Kyrpidia</taxon>
    </lineage>
</organism>
<evidence type="ECO:0000313" key="10">
    <source>
        <dbReference type="Proteomes" id="UP000002368"/>
    </source>
</evidence>
<evidence type="ECO:0000256" key="1">
    <source>
        <dbReference type="ARBA" id="ARBA00004651"/>
    </source>
</evidence>
<evidence type="ECO:0000256" key="3">
    <source>
        <dbReference type="ARBA" id="ARBA00022475"/>
    </source>
</evidence>
<evidence type="ECO:0000259" key="8">
    <source>
        <dbReference type="Pfam" id="PF02706"/>
    </source>
</evidence>
<dbReference type="Pfam" id="PF02706">
    <property type="entry name" value="Wzz"/>
    <property type="match status" value="1"/>
</dbReference>
<dbReference type="SUPFAM" id="SSF52540">
    <property type="entry name" value="P-loop containing nucleoside triphosphate hydrolases"/>
    <property type="match status" value="1"/>
</dbReference>
<protein>
    <submittedName>
        <fullName evidence="9">Lipopolysaccharide biosynthesis protein</fullName>
    </submittedName>
</protein>